<evidence type="ECO:0000313" key="1">
    <source>
        <dbReference type="EMBL" id="GBP09859.1"/>
    </source>
</evidence>
<dbReference type="EMBL" id="BGZK01000038">
    <property type="protein sequence ID" value="GBP09859.1"/>
    <property type="molecule type" value="Genomic_DNA"/>
</dbReference>
<evidence type="ECO:0000313" key="2">
    <source>
        <dbReference type="Proteomes" id="UP000299102"/>
    </source>
</evidence>
<sequence length="97" mass="10516">MEKSPTKNKNVLCRAAFSMELMSSWILGTDSKLAVCDVCCPESFAPEPVNSLGGATPCADRTRGSRVQKVNSTTGLRARATFHSLTFCRRTCIDVSV</sequence>
<comment type="caution">
    <text evidence="1">The sequence shown here is derived from an EMBL/GenBank/DDBJ whole genome shotgun (WGS) entry which is preliminary data.</text>
</comment>
<keyword evidence="2" id="KW-1185">Reference proteome</keyword>
<proteinExistence type="predicted"/>
<dbReference type="AlphaFoldDB" id="A0A4C1T5S5"/>
<organism evidence="1 2">
    <name type="scientific">Eumeta variegata</name>
    <name type="common">Bagworm moth</name>
    <name type="synonym">Eumeta japonica</name>
    <dbReference type="NCBI Taxonomy" id="151549"/>
    <lineage>
        <taxon>Eukaryota</taxon>
        <taxon>Metazoa</taxon>
        <taxon>Ecdysozoa</taxon>
        <taxon>Arthropoda</taxon>
        <taxon>Hexapoda</taxon>
        <taxon>Insecta</taxon>
        <taxon>Pterygota</taxon>
        <taxon>Neoptera</taxon>
        <taxon>Endopterygota</taxon>
        <taxon>Lepidoptera</taxon>
        <taxon>Glossata</taxon>
        <taxon>Ditrysia</taxon>
        <taxon>Tineoidea</taxon>
        <taxon>Psychidae</taxon>
        <taxon>Oiketicinae</taxon>
        <taxon>Eumeta</taxon>
    </lineage>
</organism>
<gene>
    <name evidence="1" type="ORF">EVAR_92415_1</name>
</gene>
<protein>
    <submittedName>
        <fullName evidence="1">Uncharacterized protein</fullName>
    </submittedName>
</protein>
<name>A0A4C1T5S5_EUMVA</name>
<dbReference type="Proteomes" id="UP000299102">
    <property type="component" value="Unassembled WGS sequence"/>
</dbReference>
<reference evidence="1 2" key="1">
    <citation type="journal article" date="2019" name="Commun. Biol.">
        <title>The bagworm genome reveals a unique fibroin gene that provides high tensile strength.</title>
        <authorList>
            <person name="Kono N."/>
            <person name="Nakamura H."/>
            <person name="Ohtoshi R."/>
            <person name="Tomita M."/>
            <person name="Numata K."/>
            <person name="Arakawa K."/>
        </authorList>
    </citation>
    <scope>NUCLEOTIDE SEQUENCE [LARGE SCALE GENOMIC DNA]</scope>
</reference>
<accession>A0A4C1T5S5</accession>